<gene>
    <name evidence="1" type="ORF">HGP28_14135</name>
</gene>
<proteinExistence type="predicted"/>
<dbReference type="InterPro" id="IPR036388">
    <property type="entry name" value="WH-like_DNA-bd_sf"/>
</dbReference>
<organism evidence="1 2">
    <name type="scientific">Vibrio agarilyticus</name>
    <dbReference type="NCBI Taxonomy" id="2726741"/>
    <lineage>
        <taxon>Bacteria</taxon>
        <taxon>Pseudomonadati</taxon>
        <taxon>Pseudomonadota</taxon>
        <taxon>Gammaproteobacteria</taxon>
        <taxon>Vibrionales</taxon>
        <taxon>Vibrionaceae</taxon>
        <taxon>Vibrio</taxon>
    </lineage>
</organism>
<dbReference type="InterPro" id="IPR010921">
    <property type="entry name" value="Trp_repressor/repl_initiator"/>
</dbReference>
<dbReference type="Proteomes" id="UP000535589">
    <property type="component" value="Unassembled WGS sequence"/>
</dbReference>
<dbReference type="EMBL" id="JABAIK010000015">
    <property type="protein sequence ID" value="NLS14029.1"/>
    <property type="molecule type" value="Genomic_DNA"/>
</dbReference>
<keyword evidence="2" id="KW-1185">Reference proteome</keyword>
<dbReference type="Pfam" id="PF06627">
    <property type="entry name" value="DUF1153"/>
    <property type="match status" value="1"/>
</dbReference>
<sequence length="62" mass="6959">MEAEVKRWTAKRKAELVKDIIKGKTTAKEAARTYDLTPAEVERWVDDALGGMENALKANPKD</sequence>
<dbReference type="InterPro" id="IPR009534">
    <property type="entry name" value="DUF1153"/>
</dbReference>
<accession>A0A7X8TSL5</accession>
<evidence type="ECO:0000313" key="1">
    <source>
        <dbReference type="EMBL" id="NLS14029.1"/>
    </source>
</evidence>
<dbReference type="AlphaFoldDB" id="A0A7X8TSL5"/>
<dbReference type="GO" id="GO:0043565">
    <property type="term" value="F:sequence-specific DNA binding"/>
    <property type="evidence" value="ECO:0007669"/>
    <property type="project" value="InterPro"/>
</dbReference>
<reference evidence="1 2" key="1">
    <citation type="submission" date="2020-04" db="EMBL/GenBank/DDBJ databases">
        <title>Vibrio sp. SM6, a novel species isolated from seawater.</title>
        <authorList>
            <person name="Wang X."/>
        </authorList>
    </citation>
    <scope>NUCLEOTIDE SEQUENCE [LARGE SCALE GENOMIC DNA]</scope>
    <source>
        <strain evidence="1 2">SM6</strain>
    </source>
</reference>
<protein>
    <submittedName>
        <fullName evidence="1">DUF1153 domain-containing protein</fullName>
    </submittedName>
</protein>
<name>A0A7X8TSL5_9VIBR</name>
<dbReference type="RefSeq" id="WP_168837128.1">
    <property type="nucleotide sequence ID" value="NZ_JABAIK010000015.1"/>
</dbReference>
<evidence type="ECO:0000313" key="2">
    <source>
        <dbReference type="Proteomes" id="UP000535589"/>
    </source>
</evidence>
<dbReference type="SUPFAM" id="SSF48295">
    <property type="entry name" value="TrpR-like"/>
    <property type="match status" value="1"/>
</dbReference>
<comment type="caution">
    <text evidence="1">The sequence shown here is derived from an EMBL/GenBank/DDBJ whole genome shotgun (WGS) entry which is preliminary data.</text>
</comment>
<dbReference type="Gene3D" id="1.10.10.10">
    <property type="entry name" value="Winged helix-like DNA-binding domain superfamily/Winged helix DNA-binding domain"/>
    <property type="match status" value="1"/>
</dbReference>
<feature type="non-terminal residue" evidence="1">
    <location>
        <position position="62"/>
    </location>
</feature>